<dbReference type="PANTHER" id="PTHR24056:SF254">
    <property type="entry name" value="CYCLIN-DEPENDENT KINASE 2"/>
    <property type="match status" value="1"/>
</dbReference>
<evidence type="ECO:0000256" key="10">
    <source>
        <dbReference type="ARBA" id="ARBA00047811"/>
    </source>
</evidence>
<dbReference type="GO" id="GO:0004693">
    <property type="term" value="F:cyclin-dependent protein serine/threonine kinase activity"/>
    <property type="evidence" value="ECO:0007669"/>
    <property type="project" value="UniProtKB-EC"/>
</dbReference>
<name>A0A8K0QV15_9PLEO</name>
<dbReference type="SUPFAM" id="SSF56112">
    <property type="entry name" value="Protein kinase-like (PK-like)"/>
    <property type="match status" value="1"/>
</dbReference>
<dbReference type="GO" id="GO:0005975">
    <property type="term" value="P:carbohydrate metabolic process"/>
    <property type="evidence" value="ECO:0007669"/>
    <property type="project" value="InterPro"/>
</dbReference>
<comment type="caution">
    <text evidence="18">The sequence shown here is derived from an EMBL/GenBank/DDBJ whole genome shotgun (WGS) entry which is preliminary data.</text>
</comment>
<evidence type="ECO:0000256" key="4">
    <source>
        <dbReference type="ARBA" id="ARBA00022553"/>
    </source>
</evidence>
<comment type="function">
    <text evidence="12">Plays a key role in the control of the eukaryotic cell cycle. Required for entry into S-phase and mitosis. Acts as a component of the kinase complex that phosphorylates the repetitive C-terminus of RNA polymerase II. May function in concert with npp-16 to arrest prophase blastomeres in response to anoxia.</text>
</comment>
<accession>A0A8K0QV15</accession>
<dbReference type="OrthoDB" id="1732493at2759"/>
<evidence type="ECO:0000256" key="1">
    <source>
        <dbReference type="ARBA" id="ARBA00006485"/>
    </source>
</evidence>
<dbReference type="InterPro" id="IPR017853">
    <property type="entry name" value="GH"/>
</dbReference>
<dbReference type="GO" id="GO:0000307">
    <property type="term" value="C:cyclin-dependent protein kinase holoenzyme complex"/>
    <property type="evidence" value="ECO:0007669"/>
    <property type="project" value="TreeGrafter"/>
</dbReference>
<feature type="domain" description="UBA" evidence="16">
    <location>
        <begin position="732"/>
        <end position="771"/>
    </location>
</feature>
<evidence type="ECO:0000313" key="18">
    <source>
        <dbReference type="EMBL" id="KAH7070155.1"/>
    </source>
</evidence>
<comment type="similarity">
    <text evidence="1">Belongs to the protein kinase superfamily. CMGC Ser/Thr protein kinase family. CDC2/CDKX subfamily.</text>
</comment>
<protein>
    <recommendedName>
        <fullName evidence="9">Cyclin-dependent kinase 1</fullName>
        <ecNumber evidence="2">2.7.11.22</ecNumber>
    </recommendedName>
</protein>
<dbReference type="EMBL" id="JAGMVJ010000028">
    <property type="protein sequence ID" value="KAH7070155.1"/>
    <property type="molecule type" value="Genomic_DNA"/>
</dbReference>
<evidence type="ECO:0000256" key="12">
    <source>
        <dbReference type="ARBA" id="ARBA00054104"/>
    </source>
</evidence>
<proteinExistence type="inferred from homology"/>
<dbReference type="GO" id="GO:0030332">
    <property type="term" value="F:cyclin binding"/>
    <property type="evidence" value="ECO:0007669"/>
    <property type="project" value="TreeGrafter"/>
</dbReference>
<evidence type="ECO:0000256" key="5">
    <source>
        <dbReference type="ARBA" id="ARBA00022679"/>
    </source>
</evidence>
<evidence type="ECO:0000256" key="9">
    <source>
        <dbReference type="ARBA" id="ARBA00039266"/>
    </source>
</evidence>
<gene>
    <name evidence="18" type="ORF">FB567DRAFT_482258</name>
</gene>
<dbReference type="PROSITE" id="PS00107">
    <property type="entry name" value="PROTEIN_KINASE_ATP"/>
    <property type="match status" value="1"/>
</dbReference>
<dbReference type="PROSITE" id="PS51910">
    <property type="entry name" value="GH18_2"/>
    <property type="match status" value="1"/>
</dbReference>
<dbReference type="GO" id="GO:0010389">
    <property type="term" value="P:regulation of G2/M transition of mitotic cell cycle"/>
    <property type="evidence" value="ECO:0007669"/>
    <property type="project" value="TreeGrafter"/>
</dbReference>
<dbReference type="InterPro" id="IPR011009">
    <property type="entry name" value="Kinase-like_dom_sf"/>
</dbReference>
<dbReference type="PROSITE" id="PS50030">
    <property type="entry name" value="UBA"/>
    <property type="match status" value="1"/>
</dbReference>
<comment type="catalytic activity">
    <reaction evidence="11">
        <text>L-seryl-[protein] + ATP = O-phospho-L-seryl-[protein] + ADP + H(+)</text>
        <dbReference type="Rhea" id="RHEA:17989"/>
        <dbReference type="Rhea" id="RHEA-COMP:9863"/>
        <dbReference type="Rhea" id="RHEA-COMP:11604"/>
        <dbReference type="ChEBI" id="CHEBI:15378"/>
        <dbReference type="ChEBI" id="CHEBI:29999"/>
        <dbReference type="ChEBI" id="CHEBI:30616"/>
        <dbReference type="ChEBI" id="CHEBI:83421"/>
        <dbReference type="ChEBI" id="CHEBI:456216"/>
        <dbReference type="EC" id="2.7.11.22"/>
    </reaction>
</comment>
<evidence type="ECO:0000259" key="17">
    <source>
        <dbReference type="PROSITE" id="PS51910"/>
    </source>
</evidence>
<dbReference type="GO" id="GO:0005634">
    <property type="term" value="C:nucleus"/>
    <property type="evidence" value="ECO:0007669"/>
    <property type="project" value="TreeGrafter"/>
</dbReference>
<evidence type="ECO:0000256" key="13">
    <source>
        <dbReference type="ARBA" id="ARBA00065691"/>
    </source>
</evidence>
<dbReference type="InterPro" id="IPR009060">
    <property type="entry name" value="UBA-like_sf"/>
</dbReference>
<sequence length="774" mass="85994">MENYQKMEKIGEGTYGVVYKAKDLTTKDQRIVALKKIRLEAEDEGVPSTAIREISLLKEMNDPNIVRLLNIVHADGHKLYLVFEFLDLDLKKYMEALPVSQGGRGKALPEGSGLAGKALVMDDTMVKKFMMQLCQGVRYCHAHRVLHRDLKPQNLLIDKDCNLKLADFGLARAFGVPLRTYTHEVVTLWYRSPEILLGGRQYSTGVDMWSVGCIFAEMCTRKPLFPGDSEIDEIFKIFRILGTPSEQDWPGVTSFPDFKPSFPKWNRTDIASIVTTLDDIGLDLLDALLVYDPAGRISAKQTQRLPLTCLIFCIRMQRTLWTLMAACLAQVEGVHLPYARGSCMCAPTRLRYKPGLWHNVSHNINMAHPKLLSPSAGPRLIVYHQTFHDPEGNYHSLLPLLTNNTGITHVIVAAIHLNDEPEHITLNDHRPDDSRFSQLWGEVGWLQGSGVKVLGMLGGAAKGSFEKLSGDAESVSYYTPLHALIAARKLNGLDLDIEEEVPLSTATRLVSRLRADFGPEFIITLAPVATALIPDPNVPAHLRPPRPMLASGSGPNPLYPTLPHLSGFSYPELECSVYGREIAWYNTQFYCGWGDASSTRWYDAIIAAGWKPEKVVMGVVTNPGNGSGHIPVERLQDTCARLREKYKNVGQGFGGVMGWEYFNCGDCEDDLLHVSSLELNNDTVQAGWVGALGRVLRVEEPPHPRTDAPLLGVTPDQIRQMVTSLPRPQVPWADEEIQKLVVLGFAQNEAIAALNATDGNVEMAAGFLFEHYPQ</sequence>
<comment type="subunit">
    <text evidence="13">Forms a stable but non-covalent complex with a regulatory subunit and with a cyclin. Interacts with cks-1.</text>
</comment>
<keyword evidence="7 18" id="KW-0418">Kinase</keyword>
<keyword evidence="4" id="KW-0597">Phosphoprotein</keyword>
<evidence type="ECO:0000256" key="6">
    <source>
        <dbReference type="ARBA" id="ARBA00022741"/>
    </source>
</evidence>
<dbReference type="CDD" id="cd14309">
    <property type="entry name" value="UBA_scDdi1_like"/>
    <property type="match status" value="1"/>
</dbReference>
<dbReference type="SUPFAM" id="SSF51445">
    <property type="entry name" value="(Trans)glycosidases"/>
    <property type="match status" value="1"/>
</dbReference>
<evidence type="ECO:0000259" key="15">
    <source>
        <dbReference type="PROSITE" id="PS50011"/>
    </source>
</evidence>
<keyword evidence="6 14" id="KW-0547">Nucleotide-binding</keyword>
<evidence type="ECO:0000256" key="14">
    <source>
        <dbReference type="PROSITE-ProRule" id="PRU10141"/>
    </source>
</evidence>
<dbReference type="Proteomes" id="UP000813461">
    <property type="component" value="Unassembled WGS sequence"/>
</dbReference>
<dbReference type="InterPro" id="IPR008271">
    <property type="entry name" value="Ser/Thr_kinase_AS"/>
</dbReference>
<dbReference type="AlphaFoldDB" id="A0A8K0QV15"/>
<evidence type="ECO:0000259" key="16">
    <source>
        <dbReference type="PROSITE" id="PS50030"/>
    </source>
</evidence>
<dbReference type="SMART" id="SM00220">
    <property type="entry name" value="S_TKc"/>
    <property type="match status" value="1"/>
</dbReference>
<dbReference type="SMART" id="SM00165">
    <property type="entry name" value="UBA"/>
    <property type="match status" value="1"/>
</dbReference>
<keyword evidence="8 14" id="KW-0067">ATP-binding</keyword>
<dbReference type="CDD" id="cd07835">
    <property type="entry name" value="STKc_CDK1_CdkB_like"/>
    <property type="match status" value="1"/>
</dbReference>
<dbReference type="GO" id="GO:0000082">
    <property type="term" value="P:G1/S transition of mitotic cell cycle"/>
    <property type="evidence" value="ECO:0007669"/>
    <property type="project" value="TreeGrafter"/>
</dbReference>
<feature type="domain" description="Protein kinase" evidence="15">
    <location>
        <begin position="4"/>
        <end position="308"/>
    </location>
</feature>
<dbReference type="Gene3D" id="3.30.200.20">
    <property type="entry name" value="Phosphorylase Kinase, domain 1"/>
    <property type="match status" value="1"/>
</dbReference>
<keyword evidence="19" id="KW-1185">Reference proteome</keyword>
<dbReference type="InterPro" id="IPR017441">
    <property type="entry name" value="Protein_kinase_ATP_BS"/>
</dbReference>
<dbReference type="GO" id="GO:0005737">
    <property type="term" value="C:cytoplasm"/>
    <property type="evidence" value="ECO:0007669"/>
    <property type="project" value="TreeGrafter"/>
</dbReference>
<dbReference type="PROSITE" id="PS50011">
    <property type="entry name" value="PROTEIN_KINASE_DOM"/>
    <property type="match status" value="1"/>
</dbReference>
<dbReference type="PANTHER" id="PTHR24056">
    <property type="entry name" value="CELL DIVISION PROTEIN KINASE"/>
    <property type="match status" value="1"/>
</dbReference>
<dbReference type="Gene3D" id="1.10.510.10">
    <property type="entry name" value="Transferase(Phosphotransferase) domain 1"/>
    <property type="match status" value="1"/>
</dbReference>
<evidence type="ECO:0000256" key="3">
    <source>
        <dbReference type="ARBA" id="ARBA00022527"/>
    </source>
</evidence>
<feature type="domain" description="GH18" evidence="17">
    <location>
        <begin position="378"/>
        <end position="682"/>
    </location>
</feature>
<dbReference type="InterPro" id="IPR050108">
    <property type="entry name" value="CDK"/>
</dbReference>
<dbReference type="InterPro" id="IPR015940">
    <property type="entry name" value="UBA"/>
</dbReference>
<dbReference type="Pfam" id="PF00069">
    <property type="entry name" value="Pkinase"/>
    <property type="match status" value="1"/>
</dbReference>
<dbReference type="SUPFAM" id="SSF46934">
    <property type="entry name" value="UBA-like"/>
    <property type="match status" value="1"/>
</dbReference>
<dbReference type="Gene3D" id="3.20.20.80">
    <property type="entry name" value="Glycosidases"/>
    <property type="match status" value="1"/>
</dbReference>
<dbReference type="GO" id="GO:0007165">
    <property type="term" value="P:signal transduction"/>
    <property type="evidence" value="ECO:0007669"/>
    <property type="project" value="TreeGrafter"/>
</dbReference>
<evidence type="ECO:0000256" key="7">
    <source>
        <dbReference type="ARBA" id="ARBA00022777"/>
    </source>
</evidence>
<dbReference type="Gene3D" id="1.10.8.10">
    <property type="entry name" value="DNA helicase RuvA subunit, C-terminal domain"/>
    <property type="match status" value="1"/>
</dbReference>
<dbReference type="GO" id="GO:0005524">
    <property type="term" value="F:ATP binding"/>
    <property type="evidence" value="ECO:0007669"/>
    <property type="project" value="UniProtKB-UniRule"/>
</dbReference>
<dbReference type="InterPro" id="IPR000719">
    <property type="entry name" value="Prot_kinase_dom"/>
</dbReference>
<keyword evidence="3" id="KW-0723">Serine/threonine-protein kinase</keyword>
<evidence type="ECO:0000256" key="11">
    <source>
        <dbReference type="ARBA" id="ARBA00048367"/>
    </source>
</evidence>
<dbReference type="FunFam" id="3.30.200.20:FF:000027">
    <property type="entry name" value="Putative Cyclin-dependent kinase 1"/>
    <property type="match status" value="1"/>
</dbReference>
<dbReference type="GO" id="GO:0010468">
    <property type="term" value="P:regulation of gene expression"/>
    <property type="evidence" value="ECO:0007669"/>
    <property type="project" value="TreeGrafter"/>
</dbReference>
<reference evidence="18" key="1">
    <citation type="journal article" date="2021" name="Nat. Commun.">
        <title>Genetic determinants of endophytism in the Arabidopsis root mycobiome.</title>
        <authorList>
            <person name="Mesny F."/>
            <person name="Miyauchi S."/>
            <person name="Thiergart T."/>
            <person name="Pickel B."/>
            <person name="Atanasova L."/>
            <person name="Karlsson M."/>
            <person name="Huettel B."/>
            <person name="Barry K.W."/>
            <person name="Haridas S."/>
            <person name="Chen C."/>
            <person name="Bauer D."/>
            <person name="Andreopoulos W."/>
            <person name="Pangilinan J."/>
            <person name="LaButti K."/>
            <person name="Riley R."/>
            <person name="Lipzen A."/>
            <person name="Clum A."/>
            <person name="Drula E."/>
            <person name="Henrissat B."/>
            <person name="Kohler A."/>
            <person name="Grigoriev I.V."/>
            <person name="Martin F.M."/>
            <person name="Hacquard S."/>
        </authorList>
    </citation>
    <scope>NUCLEOTIDE SEQUENCE</scope>
    <source>
        <strain evidence="18">MPI-SDFR-AT-0120</strain>
    </source>
</reference>
<dbReference type="InterPro" id="IPR001223">
    <property type="entry name" value="Glyco_hydro18_cat"/>
</dbReference>
<dbReference type="EC" id="2.7.11.22" evidence="2"/>
<organism evidence="18 19">
    <name type="scientific">Paraphoma chrysanthemicola</name>
    <dbReference type="NCBI Taxonomy" id="798071"/>
    <lineage>
        <taxon>Eukaryota</taxon>
        <taxon>Fungi</taxon>
        <taxon>Dikarya</taxon>
        <taxon>Ascomycota</taxon>
        <taxon>Pezizomycotina</taxon>
        <taxon>Dothideomycetes</taxon>
        <taxon>Pleosporomycetidae</taxon>
        <taxon>Pleosporales</taxon>
        <taxon>Pleosporineae</taxon>
        <taxon>Phaeosphaeriaceae</taxon>
        <taxon>Paraphoma</taxon>
    </lineage>
</organism>
<comment type="catalytic activity">
    <reaction evidence="10">
        <text>L-threonyl-[protein] + ATP = O-phospho-L-threonyl-[protein] + ADP + H(+)</text>
        <dbReference type="Rhea" id="RHEA:46608"/>
        <dbReference type="Rhea" id="RHEA-COMP:11060"/>
        <dbReference type="Rhea" id="RHEA-COMP:11605"/>
        <dbReference type="ChEBI" id="CHEBI:15378"/>
        <dbReference type="ChEBI" id="CHEBI:30013"/>
        <dbReference type="ChEBI" id="CHEBI:30616"/>
        <dbReference type="ChEBI" id="CHEBI:61977"/>
        <dbReference type="ChEBI" id="CHEBI:456216"/>
        <dbReference type="EC" id="2.7.11.22"/>
    </reaction>
</comment>
<feature type="binding site" evidence="14">
    <location>
        <position position="35"/>
    </location>
    <ligand>
        <name>ATP</name>
        <dbReference type="ChEBI" id="CHEBI:30616"/>
    </ligand>
</feature>
<dbReference type="PROSITE" id="PS00108">
    <property type="entry name" value="PROTEIN_KINASE_ST"/>
    <property type="match status" value="1"/>
</dbReference>
<evidence type="ECO:0000313" key="19">
    <source>
        <dbReference type="Proteomes" id="UP000813461"/>
    </source>
</evidence>
<evidence type="ECO:0000256" key="8">
    <source>
        <dbReference type="ARBA" id="ARBA00022840"/>
    </source>
</evidence>
<dbReference type="FunFam" id="1.10.510.10:FF:000706">
    <property type="entry name" value="Cyclin-dependent kinase 1"/>
    <property type="match status" value="1"/>
</dbReference>
<evidence type="ECO:0000256" key="2">
    <source>
        <dbReference type="ARBA" id="ARBA00012425"/>
    </source>
</evidence>
<keyword evidence="5" id="KW-0808">Transferase</keyword>
<dbReference type="Pfam" id="PF00627">
    <property type="entry name" value="UBA"/>
    <property type="match status" value="1"/>
</dbReference>